<protein>
    <submittedName>
        <fullName evidence="7">CxxC motif-containing protein, DUF1111 family</fullName>
    </submittedName>
</protein>
<keyword evidence="8" id="KW-1185">Reference proteome</keyword>
<feature type="region of interest" description="Disordered" evidence="5">
    <location>
        <begin position="1"/>
        <end position="29"/>
    </location>
</feature>
<dbReference type="AlphaFoldDB" id="A0A1G4UIZ9"/>
<dbReference type="InterPro" id="IPR009056">
    <property type="entry name" value="Cyt_c-like_dom"/>
</dbReference>
<feature type="domain" description="Cytochrome c" evidence="6">
    <location>
        <begin position="86"/>
        <end position="235"/>
    </location>
</feature>
<dbReference type="GO" id="GO:0004130">
    <property type="term" value="F:cytochrome-c peroxidase activity"/>
    <property type="evidence" value="ECO:0007669"/>
    <property type="project" value="TreeGrafter"/>
</dbReference>
<dbReference type="PROSITE" id="PS51007">
    <property type="entry name" value="CYTC"/>
    <property type="match status" value="2"/>
</dbReference>
<keyword evidence="2 4" id="KW-0479">Metal-binding</keyword>
<dbReference type="Proteomes" id="UP000198889">
    <property type="component" value="Unassembled WGS sequence"/>
</dbReference>
<keyword evidence="3 4" id="KW-0408">Iron</keyword>
<dbReference type="PANTHER" id="PTHR30600:SF4">
    <property type="entry name" value="CYTOCHROME C DOMAIN-CONTAINING PROTEIN"/>
    <property type="match status" value="1"/>
</dbReference>
<evidence type="ECO:0000256" key="4">
    <source>
        <dbReference type="PROSITE-ProRule" id="PRU00433"/>
    </source>
</evidence>
<feature type="region of interest" description="Disordered" evidence="5">
    <location>
        <begin position="236"/>
        <end position="262"/>
    </location>
</feature>
<dbReference type="PANTHER" id="PTHR30600">
    <property type="entry name" value="CYTOCHROME C PEROXIDASE-RELATED"/>
    <property type="match status" value="1"/>
</dbReference>
<evidence type="ECO:0000313" key="7">
    <source>
        <dbReference type="EMBL" id="SCW92719.1"/>
    </source>
</evidence>
<dbReference type="Pfam" id="PF06537">
    <property type="entry name" value="DHOR"/>
    <property type="match status" value="1"/>
</dbReference>
<dbReference type="GO" id="GO:0020037">
    <property type="term" value="F:heme binding"/>
    <property type="evidence" value="ECO:0007669"/>
    <property type="project" value="InterPro"/>
</dbReference>
<dbReference type="STRING" id="177413.SAMN05660859_3897"/>
<sequence length="462" mass="47699">MERHHGRQISADAAFGGGSPGSRIGAPAAPPLVRDTALFPGQAARSAAPIRAPAKTPRSGIIRSAVLLCALLVSASAPATAEDGRLDAAIGKALFERPWVPAPSSTRANDGLGPLFDARSCSACHPAGGGAGATALDAAGRPQGLGLVLSLFRSDGRGDPVYGHRLETMTLPGVPAEGAFAVVVENGRRIPRIESSGYGPLGSATHMSLRAAPDLRGRGKLELVDDAAILALEDPDDRDGDGVRGRARRLQTPEGGSSIGRFGWKASHPTLAGQASEAFSLDLGLSTPLRPEPWGDCTDLQTACRNAPQGREEEGEPEISDAIVQRLVTYLRALKVPEGGDDTRGRRLFAATGCATCHRPALPTRAGGTVALYTDVLLHDMGEGLADPAGVPGAAAAEWRTAPLAGLSGALDRGVGLLHDGRAADVAQAVRWHGGEASGARARFEALGKTERARLIDYVSSL</sequence>
<reference evidence="8" key="1">
    <citation type="submission" date="2016-10" db="EMBL/GenBank/DDBJ databases">
        <authorList>
            <person name="Varghese N."/>
            <person name="Submissions S."/>
        </authorList>
    </citation>
    <scope>NUCLEOTIDE SEQUENCE [LARGE SCALE GENOMIC DNA]</scope>
    <source>
        <strain evidence="8">CGMCC 1.1761</strain>
    </source>
</reference>
<dbReference type="InterPro" id="IPR036909">
    <property type="entry name" value="Cyt_c-like_dom_sf"/>
</dbReference>
<evidence type="ECO:0000313" key="8">
    <source>
        <dbReference type="Proteomes" id="UP000198889"/>
    </source>
</evidence>
<dbReference type="GO" id="GO:0046872">
    <property type="term" value="F:metal ion binding"/>
    <property type="evidence" value="ECO:0007669"/>
    <property type="project" value="UniProtKB-KW"/>
</dbReference>
<evidence type="ECO:0000256" key="3">
    <source>
        <dbReference type="ARBA" id="ARBA00023004"/>
    </source>
</evidence>
<evidence type="ECO:0000256" key="2">
    <source>
        <dbReference type="ARBA" id="ARBA00022723"/>
    </source>
</evidence>
<dbReference type="EMBL" id="FMTP01000007">
    <property type="protein sequence ID" value="SCW92719.1"/>
    <property type="molecule type" value="Genomic_DNA"/>
</dbReference>
<dbReference type="GO" id="GO:0009055">
    <property type="term" value="F:electron transfer activity"/>
    <property type="evidence" value="ECO:0007669"/>
    <property type="project" value="InterPro"/>
</dbReference>
<name>A0A1G4UIZ9_9HYPH</name>
<organism evidence="7 8">
    <name type="scientific">Ancylobacter rudongensis</name>
    <dbReference type="NCBI Taxonomy" id="177413"/>
    <lineage>
        <taxon>Bacteria</taxon>
        <taxon>Pseudomonadati</taxon>
        <taxon>Pseudomonadota</taxon>
        <taxon>Alphaproteobacteria</taxon>
        <taxon>Hyphomicrobiales</taxon>
        <taxon>Xanthobacteraceae</taxon>
        <taxon>Ancylobacter</taxon>
    </lineage>
</organism>
<gene>
    <name evidence="7" type="ORF">SAMN05660859_3897</name>
</gene>
<feature type="domain" description="Cytochrome c" evidence="6">
    <location>
        <begin position="340"/>
        <end position="462"/>
    </location>
</feature>
<accession>A0A1G4UIZ9</accession>
<dbReference type="InterPro" id="IPR010538">
    <property type="entry name" value="DHOR"/>
</dbReference>
<evidence type="ECO:0000256" key="1">
    <source>
        <dbReference type="ARBA" id="ARBA00022617"/>
    </source>
</evidence>
<evidence type="ECO:0000256" key="5">
    <source>
        <dbReference type="SAM" id="MobiDB-lite"/>
    </source>
</evidence>
<keyword evidence="1 4" id="KW-0349">Heme</keyword>
<dbReference type="Gene3D" id="1.10.760.10">
    <property type="entry name" value="Cytochrome c-like domain"/>
    <property type="match status" value="1"/>
</dbReference>
<proteinExistence type="predicted"/>
<dbReference type="InterPro" id="IPR051395">
    <property type="entry name" value="Cytochrome_c_Peroxidase/MauG"/>
</dbReference>
<evidence type="ECO:0000259" key="6">
    <source>
        <dbReference type="PROSITE" id="PS51007"/>
    </source>
</evidence>
<dbReference type="SUPFAM" id="SSF46626">
    <property type="entry name" value="Cytochrome c"/>
    <property type="match status" value="1"/>
</dbReference>